<name>A0A6L8RGS4_9ACTN</name>
<dbReference type="RefSeq" id="WP_161156708.1">
    <property type="nucleotide sequence ID" value="NZ_WWSY01000019.1"/>
</dbReference>
<dbReference type="AlphaFoldDB" id="A0A6L8RGS4"/>
<sequence>MTGRGDKWSREETLVALFLHLALPSKMVDDTSEDVQALAKAIGRTPGAVALKIWNLASFDER</sequence>
<proteinExistence type="predicted"/>
<gene>
    <name evidence="1" type="ORF">GT635_00960</name>
</gene>
<comment type="caution">
    <text evidence="1">The sequence shown here is derived from an EMBL/GenBank/DDBJ whole genome shotgun (WGS) entry which is preliminary data.</text>
</comment>
<dbReference type="EMBL" id="WWTB01000002">
    <property type="protein sequence ID" value="MZJ85041.1"/>
    <property type="molecule type" value="Genomic_DNA"/>
</dbReference>
<accession>A0A6L8RGS4</accession>
<dbReference type="Proteomes" id="UP000481598">
    <property type="component" value="Unassembled WGS sequence"/>
</dbReference>
<organism evidence="1 2">
    <name type="scientific">Collinsella aerofaciens</name>
    <dbReference type="NCBI Taxonomy" id="74426"/>
    <lineage>
        <taxon>Bacteria</taxon>
        <taxon>Bacillati</taxon>
        <taxon>Actinomycetota</taxon>
        <taxon>Coriobacteriia</taxon>
        <taxon>Coriobacteriales</taxon>
        <taxon>Coriobacteriaceae</taxon>
        <taxon>Collinsella</taxon>
    </lineage>
</organism>
<reference evidence="1 2" key="1">
    <citation type="journal article" date="2019" name="Nat. Med.">
        <title>A library of human gut bacterial isolates paired with longitudinal multiomics data enables mechanistic microbiome research.</title>
        <authorList>
            <person name="Poyet M."/>
            <person name="Groussin M."/>
            <person name="Gibbons S.M."/>
            <person name="Avila-Pacheco J."/>
            <person name="Jiang X."/>
            <person name="Kearney S.M."/>
            <person name="Perrotta A.R."/>
            <person name="Berdy B."/>
            <person name="Zhao S."/>
            <person name="Lieberman T.D."/>
            <person name="Swanson P.K."/>
            <person name="Smith M."/>
            <person name="Roesemann S."/>
            <person name="Alexander J.E."/>
            <person name="Rich S.A."/>
            <person name="Livny J."/>
            <person name="Vlamakis H."/>
            <person name="Clish C."/>
            <person name="Bullock K."/>
            <person name="Deik A."/>
            <person name="Scott J."/>
            <person name="Pierce K.A."/>
            <person name="Xavier R.J."/>
            <person name="Alm E.J."/>
        </authorList>
    </citation>
    <scope>NUCLEOTIDE SEQUENCE [LARGE SCALE GENOMIC DNA]</scope>
    <source>
        <strain evidence="1 2">BIOML-A10</strain>
    </source>
</reference>
<protein>
    <submittedName>
        <fullName evidence="1">Uncharacterized protein</fullName>
    </submittedName>
</protein>
<evidence type="ECO:0000313" key="2">
    <source>
        <dbReference type="Proteomes" id="UP000481598"/>
    </source>
</evidence>
<evidence type="ECO:0000313" key="1">
    <source>
        <dbReference type="EMBL" id="MZJ85041.1"/>
    </source>
</evidence>